<accession>K9G7Q2</accession>
<dbReference type="Gene3D" id="1.10.510.10">
    <property type="entry name" value="Transferase(Phosphotransferase) domain 1"/>
    <property type="match status" value="1"/>
</dbReference>
<dbReference type="EMBL" id="AKCT01000043">
    <property type="protein sequence ID" value="EKV17990.1"/>
    <property type="molecule type" value="Genomic_DNA"/>
</dbReference>
<evidence type="ECO:0000313" key="2">
    <source>
        <dbReference type="Proteomes" id="UP000009882"/>
    </source>
</evidence>
<dbReference type="SUPFAM" id="SSF56112">
    <property type="entry name" value="Protein kinase-like (PK-like)"/>
    <property type="match status" value="1"/>
</dbReference>
<keyword evidence="2" id="KW-1185">Reference proteome</keyword>
<protein>
    <recommendedName>
        <fullName evidence="3">Protein kinase domain-containing protein</fullName>
    </recommendedName>
</protein>
<gene>
    <name evidence="1" type="ORF">PDIG_11610</name>
</gene>
<comment type="caution">
    <text evidence="1">The sequence shown here is derived from an EMBL/GenBank/DDBJ whole genome shotgun (WGS) entry which is preliminary data.</text>
</comment>
<dbReference type="InParanoid" id="K9G7Q2"/>
<name>K9G7Q2_PEND2</name>
<dbReference type="InterPro" id="IPR011009">
    <property type="entry name" value="Kinase-like_dom_sf"/>
</dbReference>
<dbReference type="eggNOG" id="KOG1290">
    <property type="taxonomic scope" value="Eukaryota"/>
</dbReference>
<evidence type="ECO:0008006" key="3">
    <source>
        <dbReference type="Google" id="ProtNLM"/>
    </source>
</evidence>
<dbReference type="HOGENOM" id="CLU_2210873_0_0_1"/>
<reference evidence="2" key="1">
    <citation type="journal article" date="2012" name="BMC Genomics">
        <title>Genome sequence of the necrotrophic fungus Penicillium digitatum, the main postharvest pathogen of citrus.</title>
        <authorList>
            <person name="Marcet-Houben M."/>
            <person name="Ballester A.-R."/>
            <person name="de la Fuente B."/>
            <person name="Harries E."/>
            <person name="Marcos J.F."/>
            <person name="Gonzalez-Candelas L."/>
            <person name="Gabaldon T."/>
        </authorList>
    </citation>
    <scope>NUCLEOTIDE SEQUENCE [LARGE SCALE GENOMIC DNA]</scope>
    <source>
        <strain evidence="2">PHI26 / CECT 20796</strain>
    </source>
</reference>
<dbReference type="STRING" id="1170229.K9G7Q2"/>
<proteinExistence type="predicted"/>
<dbReference type="AlphaFoldDB" id="K9G7Q2"/>
<evidence type="ECO:0000313" key="1">
    <source>
        <dbReference type="EMBL" id="EKV17990.1"/>
    </source>
</evidence>
<dbReference type="Proteomes" id="UP000009882">
    <property type="component" value="Unassembled WGS sequence"/>
</dbReference>
<organism evidence="1 2">
    <name type="scientific">Penicillium digitatum (strain PHI26 / CECT 20796)</name>
    <name type="common">Green mold</name>
    <dbReference type="NCBI Taxonomy" id="1170229"/>
    <lineage>
        <taxon>Eukaryota</taxon>
        <taxon>Fungi</taxon>
        <taxon>Dikarya</taxon>
        <taxon>Ascomycota</taxon>
        <taxon>Pezizomycotina</taxon>
        <taxon>Eurotiomycetes</taxon>
        <taxon>Eurotiomycetidae</taxon>
        <taxon>Eurotiales</taxon>
        <taxon>Aspergillaceae</taxon>
        <taxon>Penicillium</taxon>
    </lineage>
</organism>
<sequence length="107" mass="12454">MYWVPYPQAGGCTGGSGANFFFGNDGHPKEGRYVWSGIELAFEECVQKYRRKRGCEFDREEATAIIDLMRRMLAFRPEERPTVKEVLQSEWMVKWALPDLKRSSQTK</sequence>
<dbReference type="OrthoDB" id="4360642at2759"/>